<evidence type="ECO:0000313" key="10">
    <source>
        <dbReference type="Proteomes" id="UP000887568"/>
    </source>
</evidence>
<proteinExistence type="inferred from homology"/>
<dbReference type="SUPFAM" id="SSF103473">
    <property type="entry name" value="MFS general substrate transporter"/>
    <property type="match status" value="1"/>
</dbReference>
<dbReference type="GeneID" id="119731209"/>
<dbReference type="EnsemblMetazoa" id="XM_038204286.1">
    <property type="protein sequence ID" value="XP_038060214.1"/>
    <property type="gene ID" value="LOC119731209"/>
</dbReference>
<feature type="transmembrane region" description="Helical" evidence="8">
    <location>
        <begin position="412"/>
        <end position="432"/>
    </location>
</feature>
<keyword evidence="6 8" id="KW-0472">Membrane</keyword>
<keyword evidence="4" id="KW-0813">Transport</keyword>
<dbReference type="PANTHER" id="PTHR11654">
    <property type="entry name" value="OLIGOPEPTIDE TRANSPORTER-RELATED"/>
    <property type="match status" value="1"/>
</dbReference>
<keyword evidence="10" id="KW-1185">Reference proteome</keyword>
<keyword evidence="4" id="KW-0571">Peptide transport</keyword>
<evidence type="ECO:0000256" key="7">
    <source>
        <dbReference type="SAM" id="MobiDB-lite"/>
    </source>
</evidence>
<evidence type="ECO:0000313" key="9">
    <source>
        <dbReference type="EnsemblMetazoa" id="XP_038060214.1"/>
    </source>
</evidence>
<feature type="transmembrane region" description="Helical" evidence="8">
    <location>
        <begin position="68"/>
        <end position="87"/>
    </location>
</feature>
<dbReference type="GO" id="GO:0022857">
    <property type="term" value="F:transmembrane transporter activity"/>
    <property type="evidence" value="ECO:0007669"/>
    <property type="project" value="InterPro"/>
</dbReference>
<dbReference type="InterPro" id="IPR000109">
    <property type="entry name" value="POT_fam"/>
</dbReference>
<comment type="similarity">
    <text evidence="2">Belongs to the major facilitator superfamily. Proton-dependent oligopeptide transporter (POT/PTR) (TC 2.A.17) family.</text>
</comment>
<feature type="transmembrane region" description="Helical" evidence="8">
    <location>
        <begin position="233"/>
        <end position="258"/>
    </location>
</feature>
<name>A0A914A9Y0_PATMI</name>
<feature type="transmembrane region" description="Helical" evidence="8">
    <location>
        <begin position="208"/>
        <end position="227"/>
    </location>
</feature>
<feature type="transmembrane region" description="Helical" evidence="8">
    <location>
        <begin position="169"/>
        <end position="187"/>
    </location>
</feature>
<evidence type="ECO:0000256" key="5">
    <source>
        <dbReference type="ARBA" id="ARBA00022989"/>
    </source>
</evidence>
<dbReference type="OrthoDB" id="8904098at2759"/>
<protein>
    <submittedName>
        <fullName evidence="9">Uncharacterized protein</fullName>
    </submittedName>
</protein>
<keyword evidence="4" id="KW-0653">Protein transport</keyword>
<feature type="transmembrane region" description="Helical" evidence="8">
    <location>
        <begin position="540"/>
        <end position="560"/>
    </location>
</feature>
<feature type="transmembrane region" description="Helical" evidence="8">
    <location>
        <begin position="135"/>
        <end position="154"/>
    </location>
</feature>
<feature type="transmembrane region" description="Helical" evidence="8">
    <location>
        <begin position="335"/>
        <end position="354"/>
    </location>
</feature>
<dbReference type="RefSeq" id="XP_038060215.1">
    <property type="nucleotide sequence ID" value="XM_038204287.1"/>
</dbReference>
<dbReference type="Pfam" id="PF00854">
    <property type="entry name" value="PTR2"/>
    <property type="match status" value="1"/>
</dbReference>
<dbReference type="EnsemblMetazoa" id="XM_038204287.1">
    <property type="protein sequence ID" value="XP_038060215.1"/>
    <property type="gene ID" value="LOC119731209"/>
</dbReference>
<evidence type="ECO:0000256" key="1">
    <source>
        <dbReference type="ARBA" id="ARBA00004141"/>
    </source>
</evidence>
<evidence type="ECO:0000256" key="8">
    <source>
        <dbReference type="SAM" id="Phobius"/>
    </source>
</evidence>
<dbReference type="OMA" id="RFKLICW"/>
<sequence length="616" mass="68343">MVLNPKKKQESIPLVTKETPSINHGGTDSSSVDSSPEHHAPNSNPHASESHAHWESDHPLHRRAYTQILIFQSLISVAFLAVQENIVLYCTEVLFYVDGGAPKMIEVYAALVPCLPVFGGLLADIYAGRYKMIKIGAFTTLAGLLLLTFDIIPFENWFARSISIEAKRGIFIFGFTVMFLGFAGYGANVGPFAARQVEQAGEKAVRTLFHWFYWSTTLGLAIALPIADYVDRVINFGVGFAILTVSLVIGIVVLMCLGSDYVEVQPQRDALFRVFKIIYQGIRNRVISSQQEERETDSSRERPDGTLDYAKQEHGGSYCRLNVDQVKHLLKTLPAFHTVTIYAIVYYFMTIIYYEQFKRLNPYLGDIGESVHLPNVTFELYSTGVVLLFTPIFCYLYPWLEKKGVKVTPLRRIGVGVFFCLLSVLSACLVEVHRKVVMADGGTFPNPVGNTTYEASTLSCFTLVPQFTFGGLAQAFVRVAGLEFAYLEGPDNLKGFSTGLYILMSGVGSYILAKILILLINAMSYASPWYTSEINDGHMQYFFLVLVGVQLFDLIYLGLICRKYEYAHWRERAVREGAFPDVVPGNDPVTSGYAVVPDTSASDTDGSPARGAEGAA</sequence>
<feature type="region of interest" description="Disordered" evidence="7">
    <location>
        <begin position="1"/>
        <end position="53"/>
    </location>
</feature>
<evidence type="ECO:0000256" key="2">
    <source>
        <dbReference type="ARBA" id="ARBA00005982"/>
    </source>
</evidence>
<dbReference type="InterPro" id="IPR036259">
    <property type="entry name" value="MFS_trans_sf"/>
</dbReference>
<feature type="transmembrane region" description="Helical" evidence="8">
    <location>
        <begin position="499"/>
        <end position="520"/>
    </location>
</feature>
<keyword evidence="5 8" id="KW-1133">Transmembrane helix</keyword>
<dbReference type="Proteomes" id="UP000887568">
    <property type="component" value="Unplaced"/>
</dbReference>
<dbReference type="Gene3D" id="1.20.1250.20">
    <property type="entry name" value="MFS general substrate transporter like domains"/>
    <property type="match status" value="1"/>
</dbReference>
<evidence type="ECO:0000256" key="4">
    <source>
        <dbReference type="ARBA" id="ARBA00022856"/>
    </source>
</evidence>
<dbReference type="RefSeq" id="XP_038060214.1">
    <property type="nucleotide sequence ID" value="XM_038204286.1"/>
</dbReference>
<evidence type="ECO:0000256" key="3">
    <source>
        <dbReference type="ARBA" id="ARBA00022692"/>
    </source>
</evidence>
<dbReference type="AlphaFoldDB" id="A0A914A9Y0"/>
<accession>A0A914A9Y0</accession>
<evidence type="ECO:0000256" key="6">
    <source>
        <dbReference type="ARBA" id="ARBA00023136"/>
    </source>
</evidence>
<organism evidence="9 10">
    <name type="scientific">Patiria miniata</name>
    <name type="common">Bat star</name>
    <name type="synonym">Asterina miniata</name>
    <dbReference type="NCBI Taxonomy" id="46514"/>
    <lineage>
        <taxon>Eukaryota</taxon>
        <taxon>Metazoa</taxon>
        <taxon>Echinodermata</taxon>
        <taxon>Eleutherozoa</taxon>
        <taxon>Asterozoa</taxon>
        <taxon>Asteroidea</taxon>
        <taxon>Valvatacea</taxon>
        <taxon>Valvatida</taxon>
        <taxon>Asterinidae</taxon>
        <taxon>Patiria</taxon>
    </lineage>
</organism>
<feature type="compositionally biased region" description="Polar residues" evidence="7">
    <location>
        <begin position="18"/>
        <end position="34"/>
    </location>
</feature>
<dbReference type="GO" id="GO:0015833">
    <property type="term" value="P:peptide transport"/>
    <property type="evidence" value="ECO:0007669"/>
    <property type="project" value="UniProtKB-KW"/>
</dbReference>
<reference evidence="9" key="1">
    <citation type="submission" date="2022-11" db="UniProtKB">
        <authorList>
            <consortium name="EnsemblMetazoa"/>
        </authorList>
    </citation>
    <scope>IDENTIFICATION</scope>
</reference>
<feature type="transmembrane region" description="Helical" evidence="8">
    <location>
        <begin position="107"/>
        <end position="128"/>
    </location>
</feature>
<comment type="subcellular location">
    <subcellularLocation>
        <location evidence="1">Membrane</location>
        <topology evidence="1">Multi-pass membrane protein</topology>
    </subcellularLocation>
</comment>
<dbReference type="GO" id="GO:0016020">
    <property type="term" value="C:membrane"/>
    <property type="evidence" value="ECO:0007669"/>
    <property type="project" value="UniProtKB-SubCell"/>
</dbReference>
<keyword evidence="3 8" id="KW-0812">Transmembrane</keyword>
<feature type="transmembrane region" description="Helical" evidence="8">
    <location>
        <begin position="380"/>
        <end position="400"/>
    </location>
</feature>